<accession>A0A2U9QHK2</accession>
<gene>
    <name evidence="16" type="primary">SOPV-ELK-036</name>
</gene>
<name>A0A2U9QHK2_9POXV</name>
<keyword evidence="5" id="KW-0964">Secreted</keyword>
<evidence type="ECO:0000256" key="13">
    <source>
        <dbReference type="ARBA" id="ARBA00023136"/>
    </source>
</evidence>
<dbReference type="FunFam" id="2.60.120.40:FF:000014">
    <property type="entry name" value="Tumor necrosis factor ligand superfamily member"/>
    <property type="match status" value="1"/>
</dbReference>
<dbReference type="KEGG" id="vg:36841033"/>
<dbReference type="PROSITE" id="PS50049">
    <property type="entry name" value="THD_2"/>
    <property type="match status" value="1"/>
</dbReference>
<evidence type="ECO:0000256" key="4">
    <source>
        <dbReference type="ARBA" id="ARBA00022514"/>
    </source>
</evidence>
<dbReference type="InterPro" id="IPR008983">
    <property type="entry name" value="Tumour_necrosis_fac-like_dom"/>
</dbReference>
<sequence>MHSTMISRLYNSTTIIIVILNMHIILTFVAYLYTSSEIYKLDGQLQRLDIVNCLNDFNDLIDDSNCNSYKLYVKKVIRNVGMQYFGWFNNKKVHKHSKVIAHVTGNVVISSSNRNITTLGKKILWKPFGSSFMAYNIYLDDGELIITQPGFYYIYSQVYFWFQEPVSGNHKNKQLIQYIYKVTNYPDPILLMKSARNSCWSTDSQYGIYTIYQGGVFYLQAYDRIYVSVTNHHLLSMDQRSSYVGAFIVG</sequence>
<keyword evidence="17" id="KW-1185">Reference proteome</keyword>
<feature type="transmembrane region" description="Helical" evidence="14">
    <location>
        <begin position="12"/>
        <end position="33"/>
    </location>
</feature>
<keyword evidence="11" id="KW-0735">Signal-anchor</keyword>
<keyword evidence="8" id="KW-0053">Apoptosis</keyword>
<evidence type="ECO:0000256" key="11">
    <source>
        <dbReference type="ARBA" id="ARBA00022968"/>
    </source>
</evidence>
<dbReference type="PANTHER" id="PTHR11471:SF27">
    <property type="entry name" value="TUMOR NECROSIS FACTOR LIGAND SUPERFAMILY MEMBER 10"/>
    <property type="match status" value="1"/>
</dbReference>
<dbReference type="SUPFAM" id="SSF49842">
    <property type="entry name" value="TNF-like"/>
    <property type="match status" value="1"/>
</dbReference>
<evidence type="ECO:0000256" key="12">
    <source>
        <dbReference type="ARBA" id="ARBA00022989"/>
    </source>
</evidence>
<keyword evidence="10" id="KW-0862">Zinc</keyword>
<proteinExistence type="predicted"/>
<keyword evidence="3" id="KW-1003">Cell membrane</keyword>
<evidence type="ECO:0000256" key="8">
    <source>
        <dbReference type="ARBA" id="ARBA00022703"/>
    </source>
</evidence>
<comment type="subcellular location">
    <subcellularLocation>
        <location evidence="1">Cell membrane</location>
        <topology evidence="1">Single-pass type II membrane protein</topology>
    </subcellularLocation>
    <subcellularLocation>
        <location evidence="2">Secreted</location>
    </subcellularLocation>
</comment>
<dbReference type="InterPro" id="IPR021184">
    <property type="entry name" value="TNF_CS"/>
</dbReference>
<keyword evidence="12 14" id="KW-1133">Transmembrane helix</keyword>
<dbReference type="GO" id="GO:0005125">
    <property type="term" value="F:cytokine activity"/>
    <property type="evidence" value="ECO:0007669"/>
    <property type="project" value="UniProtKB-KW"/>
</dbReference>
<dbReference type="Pfam" id="PF00229">
    <property type="entry name" value="TNF"/>
    <property type="match status" value="1"/>
</dbReference>
<dbReference type="EMBL" id="MH427217">
    <property type="protein sequence ID" value="AWU47081.1"/>
    <property type="molecule type" value="Genomic_DNA"/>
</dbReference>
<evidence type="ECO:0000256" key="6">
    <source>
        <dbReference type="ARBA" id="ARBA00022553"/>
    </source>
</evidence>
<dbReference type="GO" id="GO:0046872">
    <property type="term" value="F:metal ion binding"/>
    <property type="evidence" value="ECO:0007669"/>
    <property type="project" value="UniProtKB-KW"/>
</dbReference>
<reference evidence="16" key="1">
    <citation type="submission" date="2018-05" db="EMBL/GenBank/DDBJ databases">
        <title>Complete Genome Sequence of a Novel Sea Otter Poxvirus.</title>
        <authorList>
            <person name="Jacob J.M."/>
            <person name="Subramaniam K."/>
            <person name="Tu S.-L."/>
            <person name="Nielsen O."/>
            <person name="Tuomi P.A."/>
            <person name="Upton C."/>
            <person name="Waltzek T.B."/>
        </authorList>
    </citation>
    <scope>NUCLEOTIDE SEQUENCE [LARGE SCALE GENOMIC DNA]</scope>
    <source>
        <strain evidence="16">ELK</strain>
    </source>
</reference>
<dbReference type="GO" id="GO:0005164">
    <property type="term" value="F:tumor necrosis factor receptor binding"/>
    <property type="evidence" value="ECO:0007669"/>
    <property type="project" value="InterPro"/>
</dbReference>
<dbReference type="Proteomes" id="UP000249273">
    <property type="component" value="Segment"/>
</dbReference>
<evidence type="ECO:0000256" key="10">
    <source>
        <dbReference type="ARBA" id="ARBA00022833"/>
    </source>
</evidence>
<evidence type="ECO:0000256" key="5">
    <source>
        <dbReference type="ARBA" id="ARBA00022525"/>
    </source>
</evidence>
<protein>
    <submittedName>
        <fullName evidence="16">TRAIL-like protein</fullName>
    </submittedName>
</protein>
<evidence type="ECO:0000259" key="15">
    <source>
        <dbReference type="PROSITE" id="PS50049"/>
    </source>
</evidence>
<dbReference type="PROSITE" id="PS00251">
    <property type="entry name" value="THD_1"/>
    <property type="match status" value="1"/>
</dbReference>
<organism evidence="16">
    <name type="scientific">Sea otter poxvirus</name>
    <dbReference type="NCBI Taxonomy" id="1416741"/>
    <lineage>
        <taxon>Viruses</taxon>
        <taxon>Varidnaviria</taxon>
        <taxon>Bamfordvirae</taxon>
        <taxon>Nucleocytoviricota</taxon>
        <taxon>Pokkesviricetes</taxon>
        <taxon>Chitovirales</taxon>
        <taxon>Poxviridae</taxon>
        <taxon>Chordopoxvirinae</taxon>
        <taxon>Mustelpoxvirus</taxon>
        <taxon>Mustelpoxvirus seaotterpox</taxon>
        <taxon>Sea otterpox virus</taxon>
    </lineage>
</organism>
<dbReference type="SMART" id="SM00207">
    <property type="entry name" value="TNF"/>
    <property type="match status" value="1"/>
</dbReference>
<evidence type="ECO:0000256" key="1">
    <source>
        <dbReference type="ARBA" id="ARBA00004401"/>
    </source>
</evidence>
<evidence type="ECO:0000256" key="2">
    <source>
        <dbReference type="ARBA" id="ARBA00004613"/>
    </source>
</evidence>
<dbReference type="GO" id="GO:0009967">
    <property type="term" value="P:positive regulation of signal transduction"/>
    <property type="evidence" value="ECO:0007669"/>
    <property type="project" value="UniProtKB-ARBA"/>
</dbReference>
<keyword evidence="9" id="KW-0479">Metal-binding</keyword>
<dbReference type="PANTHER" id="PTHR11471">
    <property type="entry name" value="TUMOR NECROSIS FACTOR FAMILY MEMBER"/>
    <property type="match status" value="1"/>
</dbReference>
<dbReference type="GO" id="GO:0006955">
    <property type="term" value="P:immune response"/>
    <property type="evidence" value="ECO:0007669"/>
    <property type="project" value="InterPro"/>
</dbReference>
<evidence type="ECO:0000256" key="9">
    <source>
        <dbReference type="ARBA" id="ARBA00022723"/>
    </source>
</evidence>
<feature type="domain" description="THD" evidence="15">
    <location>
        <begin position="99"/>
        <end position="249"/>
    </location>
</feature>
<evidence type="ECO:0000313" key="16">
    <source>
        <dbReference type="EMBL" id="AWU47081.1"/>
    </source>
</evidence>
<dbReference type="InterPro" id="IPR006052">
    <property type="entry name" value="TNF_dom"/>
</dbReference>
<evidence type="ECO:0000256" key="14">
    <source>
        <dbReference type="SAM" id="Phobius"/>
    </source>
</evidence>
<evidence type="ECO:0000313" key="17">
    <source>
        <dbReference type="Proteomes" id="UP000249273"/>
    </source>
</evidence>
<dbReference type="Gene3D" id="2.60.120.40">
    <property type="match status" value="1"/>
</dbReference>
<keyword evidence="6" id="KW-0597">Phosphoprotein</keyword>
<keyword evidence="7 14" id="KW-0812">Transmembrane</keyword>
<evidence type="ECO:0000256" key="7">
    <source>
        <dbReference type="ARBA" id="ARBA00022692"/>
    </source>
</evidence>
<evidence type="ECO:0000256" key="3">
    <source>
        <dbReference type="ARBA" id="ARBA00022475"/>
    </source>
</evidence>
<keyword evidence="4" id="KW-0202">Cytokine</keyword>
<dbReference type="GeneID" id="36841033"/>
<keyword evidence="13 14" id="KW-0472">Membrane</keyword>
<dbReference type="OrthoDB" id="35002at10239"/>
<dbReference type="GO" id="GO:0005615">
    <property type="term" value="C:extracellular space"/>
    <property type="evidence" value="ECO:0007669"/>
    <property type="project" value="UniProtKB-KW"/>
</dbReference>
<dbReference type="CDD" id="cd00184">
    <property type="entry name" value="TNF"/>
    <property type="match status" value="1"/>
</dbReference>
<dbReference type="RefSeq" id="YP_009480574.1">
    <property type="nucleotide sequence ID" value="NC_037656.1"/>
</dbReference>
<dbReference type="GO" id="GO:0005886">
    <property type="term" value="C:plasma membrane"/>
    <property type="evidence" value="ECO:0007669"/>
    <property type="project" value="UniProtKB-SubCell"/>
</dbReference>